<dbReference type="InterPro" id="IPR007730">
    <property type="entry name" value="SPOR-like_dom"/>
</dbReference>
<keyword evidence="3" id="KW-1185">Reference proteome</keyword>
<accession>A0ABS8C3T8</accession>
<organism evidence="2 3">
    <name type="scientific">Alishewanella maricola</name>
    <dbReference type="NCBI Taxonomy" id="2795740"/>
    <lineage>
        <taxon>Bacteria</taxon>
        <taxon>Pseudomonadati</taxon>
        <taxon>Pseudomonadota</taxon>
        <taxon>Gammaproteobacteria</taxon>
        <taxon>Alteromonadales</taxon>
        <taxon>Alteromonadaceae</taxon>
        <taxon>Alishewanella</taxon>
    </lineage>
</organism>
<dbReference type="Proteomes" id="UP000633814">
    <property type="component" value="Unassembled WGS sequence"/>
</dbReference>
<dbReference type="InterPro" id="IPR027417">
    <property type="entry name" value="P-loop_NTPase"/>
</dbReference>
<comment type="caution">
    <text evidence="2">The sequence shown here is derived from an EMBL/GenBank/DDBJ whole genome shotgun (WGS) entry which is preliminary data.</text>
</comment>
<dbReference type="InterPro" id="IPR003593">
    <property type="entry name" value="AAA+_ATPase"/>
</dbReference>
<proteinExistence type="predicted"/>
<sequence>MKVRGLQQQLANSGYLLPSQRDVLSRLLFQLAFNDFSRLAIIGASGSGKSTLALALAELFSEAEEISVNVAMLQAPIAEALLASQLGKQWFATSDLTEQNLLQRLQNVDADTRYILITDNPELLSTEQYAWILSLPVTLFVFTTQADSQMQLNLTIPGLTLADCEQLLQAEQLDPLTLAERFANCQNNLHKLISPAPARTARAARKPVVSRPKAPLIAAGVGAALIVLFILTSWLNSTPSADQANPVAEMAIVPIPQEQSATASPETIGATSQSALIDLSNDARMPELAEAEAEVEAEPEPAIVAMPSNAENIKAAVIDEAKTVVAEPTVATTLNNVQPLPAKLLQESVLTPEPEVKREQDTPKVHQHGALLATPAQHFVVQIAVLSSENALSRFKRNYPKLSIQVYQRSWQGRGQWVIVSQSFASNTAAKQYVQKLPSALSSAGPFIKSVGAVQQEIKAWQRLQLAQSSQDN</sequence>
<evidence type="ECO:0000313" key="3">
    <source>
        <dbReference type="Proteomes" id="UP000633814"/>
    </source>
</evidence>
<dbReference type="RefSeq" id="WP_226751067.1">
    <property type="nucleotide sequence ID" value="NZ_JAEINI020000005.1"/>
</dbReference>
<dbReference type="SMART" id="SM00382">
    <property type="entry name" value="AAA"/>
    <property type="match status" value="1"/>
</dbReference>
<evidence type="ECO:0000259" key="1">
    <source>
        <dbReference type="PROSITE" id="PS51724"/>
    </source>
</evidence>
<dbReference type="InterPro" id="IPR036680">
    <property type="entry name" value="SPOR-like_sf"/>
</dbReference>
<protein>
    <submittedName>
        <fullName evidence="2">SPOR domain-containing protein</fullName>
    </submittedName>
</protein>
<dbReference type="EMBL" id="JAEINI020000005">
    <property type="protein sequence ID" value="MCB5227003.1"/>
    <property type="molecule type" value="Genomic_DNA"/>
</dbReference>
<reference evidence="2 3" key="1">
    <citation type="submission" date="2021-10" db="EMBL/GenBank/DDBJ databases">
        <title>Alishewanella koreense sp. nov. isolated from seawater of southwestern coast in South Korea and the proposal for the reclassification of Rheinheimera perlucida and Rheinheimera tuosuensis as Arsukibacterium perlucida and Arsukibacterium tuosuensis.</title>
        <authorList>
            <person name="Kim K.H."/>
            <person name="Ruan W."/>
            <person name="Kim K.R."/>
            <person name="Baek J.H."/>
            <person name="Jeon C.O."/>
        </authorList>
    </citation>
    <scope>NUCLEOTIDE SEQUENCE [LARGE SCALE GENOMIC DNA]</scope>
    <source>
        <strain evidence="2 3">16-MA</strain>
    </source>
</reference>
<dbReference type="Pfam" id="PF05036">
    <property type="entry name" value="SPOR"/>
    <property type="match status" value="1"/>
</dbReference>
<dbReference type="Gene3D" id="3.40.50.300">
    <property type="entry name" value="P-loop containing nucleotide triphosphate hydrolases"/>
    <property type="match status" value="1"/>
</dbReference>
<evidence type="ECO:0000313" key="2">
    <source>
        <dbReference type="EMBL" id="MCB5227003.1"/>
    </source>
</evidence>
<dbReference type="PROSITE" id="PS51724">
    <property type="entry name" value="SPOR"/>
    <property type="match status" value="1"/>
</dbReference>
<gene>
    <name evidence="2" type="ORF">JAO78_009270</name>
</gene>
<dbReference type="Gene3D" id="3.30.70.1070">
    <property type="entry name" value="Sporulation related repeat"/>
    <property type="match status" value="1"/>
</dbReference>
<name>A0ABS8C3T8_9ALTE</name>
<dbReference type="SUPFAM" id="SSF52540">
    <property type="entry name" value="P-loop containing nucleoside triphosphate hydrolases"/>
    <property type="match status" value="1"/>
</dbReference>
<feature type="domain" description="SPOR" evidence="1">
    <location>
        <begin position="373"/>
        <end position="450"/>
    </location>
</feature>